<evidence type="ECO:0000256" key="5">
    <source>
        <dbReference type="ARBA" id="ARBA00023136"/>
    </source>
</evidence>
<feature type="transmembrane region" description="Helical" evidence="6">
    <location>
        <begin position="147"/>
        <end position="166"/>
    </location>
</feature>
<dbReference type="Pfam" id="PF00892">
    <property type="entry name" value="EamA"/>
    <property type="match status" value="2"/>
</dbReference>
<name>A0A5J5GD34_9RHOB</name>
<evidence type="ECO:0000256" key="3">
    <source>
        <dbReference type="ARBA" id="ARBA00022692"/>
    </source>
</evidence>
<feature type="transmembrane region" description="Helical" evidence="6">
    <location>
        <begin position="178"/>
        <end position="196"/>
    </location>
</feature>
<dbReference type="Gene3D" id="1.10.3730.20">
    <property type="match status" value="1"/>
</dbReference>
<comment type="caution">
    <text evidence="8">The sequence shown here is derived from an EMBL/GenBank/DDBJ whole genome shotgun (WGS) entry which is preliminary data.</text>
</comment>
<proteinExistence type="inferred from homology"/>
<dbReference type="EMBL" id="VYQE01000005">
    <property type="protein sequence ID" value="KAA9006106.1"/>
    <property type="molecule type" value="Genomic_DNA"/>
</dbReference>
<evidence type="ECO:0000313" key="8">
    <source>
        <dbReference type="EMBL" id="KAA9006106.1"/>
    </source>
</evidence>
<protein>
    <submittedName>
        <fullName evidence="8">DMT family transporter</fullName>
    </submittedName>
</protein>
<evidence type="ECO:0000313" key="9">
    <source>
        <dbReference type="Proteomes" id="UP000326554"/>
    </source>
</evidence>
<dbReference type="InterPro" id="IPR037185">
    <property type="entry name" value="EmrE-like"/>
</dbReference>
<keyword evidence="4 6" id="KW-1133">Transmembrane helix</keyword>
<feature type="transmembrane region" description="Helical" evidence="6">
    <location>
        <begin position="67"/>
        <end position="88"/>
    </location>
</feature>
<feature type="transmembrane region" description="Helical" evidence="6">
    <location>
        <begin position="234"/>
        <end position="254"/>
    </location>
</feature>
<dbReference type="GO" id="GO:0016020">
    <property type="term" value="C:membrane"/>
    <property type="evidence" value="ECO:0007669"/>
    <property type="project" value="UniProtKB-SubCell"/>
</dbReference>
<dbReference type="PANTHER" id="PTHR22911:SF6">
    <property type="entry name" value="SOLUTE CARRIER FAMILY 35 MEMBER G1"/>
    <property type="match status" value="1"/>
</dbReference>
<keyword evidence="9" id="KW-1185">Reference proteome</keyword>
<accession>A0A5J5GD34</accession>
<feature type="transmembrane region" description="Helical" evidence="6">
    <location>
        <begin position="124"/>
        <end position="141"/>
    </location>
</feature>
<keyword evidence="3 6" id="KW-0812">Transmembrane</keyword>
<feature type="transmembrane region" description="Helical" evidence="6">
    <location>
        <begin position="94"/>
        <end position="112"/>
    </location>
</feature>
<dbReference type="Proteomes" id="UP000326554">
    <property type="component" value="Unassembled WGS sequence"/>
</dbReference>
<evidence type="ECO:0000256" key="2">
    <source>
        <dbReference type="ARBA" id="ARBA00009853"/>
    </source>
</evidence>
<comment type="subcellular location">
    <subcellularLocation>
        <location evidence="1">Membrane</location>
        <topology evidence="1">Multi-pass membrane protein</topology>
    </subcellularLocation>
</comment>
<dbReference type="SUPFAM" id="SSF103481">
    <property type="entry name" value="Multidrug resistance efflux transporter EmrE"/>
    <property type="match status" value="2"/>
</dbReference>
<organism evidence="8 9">
    <name type="scientific">Histidinibacterium aquaticum</name>
    <dbReference type="NCBI Taxonomy" id="2613962"/>
    <lineage>
        <taxon>Bacteria</taxon>
        <taxon>Pseudomonadati</taxon>
        <taxon>Pseudomonadota</taxon>
        <taxon>Alphaproteobacteria</taxon>
        <taxon>Rhodobacterales</taxon>
        <taxon>Paracoccaceae</taxon>
        <taxon>Histidinibacterium</taxon>
    </lineage>
</organism>
<feature type="domain" description="EamA" evidence="7">
    <location>
        <begin position="147"/>
        <end position="276"/>
    </location>
</feature>
<feature type="transmembrane region" description="Helical" evidence="6">
    <location>
        <begin position="260"/>
        <end position="278"/>
    </location>
</feature>
<dbReference type="PANTHER" id="PTHR22911">
    <property type="entry name" value="ACYL-MALONYL CONDENSING ENZYME-RELATED"/>
    <property type="match status" value="1"/>
</dbReference>
<feature type="domain" description="EamA" evidence="7">
    <location>
        <begin position="6"/>
        <end position="138"/>
    </location>
</feature>
<feature type="transmembrane region" description="Helical" evidence="6">
    <location>
        <begin position="208"/>
        <end position="227"/>
    </location>
</feature>
<evidence type="ECO:0000256" key="1">
    <source>
        <dbReference type="ARBA" id="ARBA00004141"/>
    </source>
</evidence>
<evidence type="ECO:0000256" key="4">
    <source>
        <dbReference type="ARBA" id="ARBA00022989"/>
    </source>
</evidence>
<sequence length="320" mass="34323">MHGNLKGALTALLAFGIFATHDVLVKVLGGTYSPVQLVFFSVLLSFPLMTVMLVADAKPGTLQPVHPWWVALRTGAAVMTGLSAFYAFSVLPLAQVYSILFASPLIITVLAIPVLGERVRLRRWAAVIVGLIGVVVVLRPGSTALSLGHLAALLAAFGSATASIVVRRIGADERPVVLLLYPMVANVVLMGAALYWVYEPMPVEHLGLLFLLSMMGWTAGWLIVSAYNAGEAAIVAPMQYSQILWASAYGLIFFDESIDLWTGIGAGIIITSGLYIVLRESRTGASGTRPVLRTRSRPETSTSFRIGPVLRLRGKHPDAD</sequence>
<dbReference type="AlphaFoldDB" id="A0A5J5GD34"/>
<gene>
    <name evidence="8" type="ORF">F3S47_16270</name>
</gene>
<evidence type="ECO:0000256" key="6">
    <source>
        <dbReference type="SAM" id="Phobius"/>
    </source>
</evidence>
<reference evidence="8 9" key="1">
    <citation type="submission" date="2019-09" db="EMBL/GenBank/DDBJ databases">
        <authorList>
            <person name="Park J.-S."/>
            <person name="Choi H.-J."/>
        </authorList>
    </citation>
    <scope>NUCLEOTIDE SEQUENCE [LARGE SCALE GENOMIC DNA]</scope>
    <source>
        <strain evidence="8 9">176SS1-4</strain>
    </source>
</reference>
<comment type="similarity">
    <text evidence="2">Belongs to the drug/metabolite transporter (DMT) superfamily. 10 TMS drug/metabolite exporter (DME) (TC 2.A.7.3) family.</text>
</comment>
<evidence type="ECO:0000259" key="7">
    <source>
        <dbReference type="Pfam" id="PF00892"/>
    </source>
</evidence>
<feature type="transmembrane region" description="Helical" evidence="6">
    <location>
        <begin position="35"/>
        <end position="55"/>
    </location>
</feature>
<dbReference type="InterPro" id="IPR000620">
    <property type="entry name" value="EamA_dom"/>
</dbReference>
<keyword evidence="5 6" id="KW-0472">Membrane</keyword>
<dbReference type="RefSeq" id="WP_150446358.1">
    <property type="nucleotide sequence ID" value="NZ_VYQE01000005.1"/>
</dbReference>